<proteinExistence type="predicted"/>
<reference evidence="1 2" key="1">
    <citation type="journal article" date="2021" name="Nat. Commun.">
        <title>Genetic determinants of endophytism in the Arabidopsis root mycobiome.</title>
        <authorList>
            <person name="Mesny F."/>
            <person name="Miyauchi S."/>
            <person name="Thiergart T."/>
            <person name="Pickel B."/>
            <person name="Atanasova L."/>
            <person name="Karlsson M."/>
            <person name="Huettel B."/>
            <person name="Barry K.W."/>
            <person name="Haridas S."/>
            <person name="Chen C."/>
            <person name="Bauer D."/>
            <person name="Andreopoulos W."/>
            <person name="Pangilinan J."/>
            <person name="LaButti K."/>
            <person name="Riley R."/>
            <person name="Lipzen A."/>
            <person name="Clum A."/>
            <person name="Drula E."/>
            <person name="Henrissat B."/>
            <person name="Kohler A."/>
            <person name="Grigoriev I.V."/>
            <person name="Martin F.M."/>
            <person name="Hacquard S."/>
        </authorList>
    </citation>
    <scope>NUCLEOTIDE SEQUENCE [LARGE SCALE GENOMIC DNA]</scope>
    <source>
        <strain evidence="1 2">MPI-SDFR-AT-0079</strain>
    </source>
</reference>
<accession>A0ACB7PFL7</accession>
<name>A0ACB7PFL7_9PEZI</name>
<protein>
    <submittedName>
        <fullName evidence="1">Uncharacterized protein</fullName>
    </submittedName>
</protein>
<organism evidence="1 2">
    <name type="scientific">Chaetomium tenue</name>
    <dbReference type="NCBI Taxonomy" id="1854479"/>
    <lineage>
        <taxon>Eukaryota</taxon>
        <taxon>Fungi</taxon>
        <taxon>Dikarya</taxon>
        <taxon>Ascomycota</taxon>
        <taxon>Pezizomycotina</taxon>
        <taxon>Sordariomycetes</taxon>
        <taxon>Sordariomycetidae</taxon>
        <taxon>Sordariales</taxon>
        <taxon>Chaetomiaceae</taxon>
        <taxon>Chaetomium</taxon>
    </lineage>
</organism>
<dbReference type="EMBL" id="JAGIZQ010000003">
    <property type="protein sequence ID" value="KAH6635841.1"/>
    <property type="molecule type" value="Genomic_DNA"/>
</dbReference>
<gene>
    <name evidence="1" type="ORF">F5144DRAFT_159177</name>
</gene>
<evidence type="ECO:0000313" key="2">
    <source>
        <dbReference type="Proteomes" id="UP000724584"/>
    </source>
</evidence>
<comment type="caution">
    <text evidence="1">The sequence shown here is derived from an EMBL/GenBank/DDBJ whole genome shotgun (WGS) entry which is preliminary data.</text>
</comment>
<evidence type="ECO:0000313" key="1">
    <source>
        <dbReference type="EMBL" id="KAH6635841.1"/>
    </source>
</evidence>
<keyword evidence="2" id="KW-1185">Reference proteome</keyword>
<sequence>MRVAAGARMDEYLVPALRNYVMSHTKGVFETKYMTARVRPNLARVAFGLKAVREDKALFNELRNMSQTRDDGAPISVPEAEIAKFKERRDVAELRAQIQASTDKPEKNKLRSQISTDALFIL</sequence>
<dbReference type="Proteomes" id="UP000724584">
    <property type="component" value="Unassembled WGS sequence"/>
</dbReference>